<protein>
    <submittedName>
        <fullName evidence="1">Uncharacterized protein</fullName>
    </submittedName>
</protein>
<evidence type="ECO:0000313" key="1">
    <source>
        <dbReference type="EMBL" id="PON47349.1"/>
    </source>
</evidence>
<keyword evidence="2" id="KW-1185">Reference proteome</keyword>
<comment type="caution">
    <text evidence="1">The sequence shown here is derived from an EMBL/GenBank/DDBJ whole genome shotgun (WGS) entry which is preliminary data.</text>
</comment>
<dbReference type="AlphaFoldDB" id="A0A2P5BEZ8"/>
<name>A0A2P5BEZ8_TREOI</name>
<accession>A0A2P5BEZ8</accession>
<evidence type="ECO:0000313" key="2">
    <source>
        <dbReference type="Proteomes" id="UP000237000"/>
    </source>
</evidence>
<dbReference type="Proteomes" id="UP000237000">
    <property type="component" value="Unassembled WGS sequence"/>
</dbReference>
<proteinExistence type="predicted"/>
<organism evidence="1 2">
    <name type="scientific">Trema orientale</name>
    <name type="common">Charcoal tree</name>
    <name type="synonym">Celtis orientalis</name>
    <dbReference type="NCBI Taxonomy" id="63057"/>
    <lineage>
        <taxon>Eukaryota</taxon>
        <taxon>Viridiplantae</taxon>
        <taxon>Streptophyta</taxon>
        <taxon>Embryophyta</taxon>
        <taxon>Tracheophyta</taxon>
        <taxon>Spermatophyta</taxon>
        <taxon>Magnoliopsida</taxon>
        <taxon>eudicotyledons</taxon>
        <taxon>Gunneridae</taxon>
        <taxon>Pentapetalae</taxon>
        <taxon>rosids</taxon>
        <taxon>fabids</taxon>
        <taxon>Rosales</taxon>
        <taxon>Cannabaceae</taxon>
        <taxon>Trema</taxon>
    </lineage>
</organism>
<sequence>MSKIGLRRQPIVIELRQQIVSNLHLVFSPTTQNTIVVAINWLLLSFDNGIGPGVTIVSRRRRKK</sequence>
<dbReference type="EMBL" id="JXTC01000536">
    <property type="protein sequence ID" value="PON47349.1"/>
    <property type="molecule type" value="Genomic_DNA"/>
</dbReference>
<reference evidence="2" key="1">
    <citation type="submission" date="2016-06" db="EMBL/GenBank/DDBJ databases">
        <title>Parallel loss of symbiosis genes in relatives of nitrogen-fixing non-legume Parasponia.</title>
        <authorList>
            <person name="Van Velzen R."/>
            <person name="Holmer R."/>
            <person name="Bu F."/>
            <person name="Rutten L."/>
            <person name="Van Zeijl A."/>
            <person name="Liu W."/>
            <person name="Santuari L."/>
            <person name="Cao Q."/>
            <person name="Sharma T."/>
            <person name="Shen D."/>
            <person name="Roswanjaya Y."/>
            <person name="Wardhani T."/>
            <person name="Kalhor M.S."/>
            <person name="Jansen J."/>
            <person name="Van den Hoogen J."/>
            <person name="Gungor B."/>
            <person name="Hartog M."/>
            <person name="Hontelez J."/>
            <person name="Verver J."/>
            <person name="Yang W.-C."/>
            <person name="Schijlen E."/>
            <person name="Repin R."/>
            <person name="Schilthuizen M."/>
            <person name="Schranz E."/>
            <person name="Heidstra R."/>
            <person name="Miyata K."/>
            <person name="Fedorova E."/>
            <person name="Kohlen W."/>
            <person name="Bisseling T."/>
            <person name="Smit S."/>
            <person name="Geurts R."/>
        </authorList>
    </citation>
    <scope>NUCLEOTIDE SEQUENCE [LARGE SCALE GENOMIC DNA]</scope>
    <source>
        <strain evidence="2">cv. RG33-2</strain>
    </source>
</reference>
<gene>
    <name evidence="1" type="ORF">TorRG33x02_323540</name>
</gene>
<dbReference type="InParanoid" id="A0A2P5BEZ8"/>